<dbReference type="InterPro" id="IPR050491">
    <property type="entry name" value="AmpC-like"/>
</dbReference>
<dbReference type="RefSeq" id="WP_354693783.1">
    <property type="nucleotide sequence ID" value="NZ_JAZHOG010000001.1"/>
</dbReference>
<dbReference type="Gene3D" id="3.40.710.10">
    <property type="entry name" value="DD-peptidase/beta-lactamase superfamily"/>
    <property type="match status" value="1"/>
</dbReference>
<feature type="transmembrane region" description="Helical" evidence="1">
    <location>
        <begin position="578"/>
        <end position="603"/>
    </location>
</feature>
<accession>A0AAW9RDH9</accession>
<feature type="transmembrane region" description="Helical" evidence="1">
    <location>
        <begin position="615"/>
        <end position="634"/>
    </location>
</feature>
<organism evidence="4 5">
    <name type="scientific">Elongatibacter sediminis</name>
    <dbReference type="NCBI Taxonomy" id="3119006"/>
    <lineage>
        <taxon>Bacteria</taxon>
        <taxon>Pseudomonadati</taxon>
        <taxon>Pseudomonadota</taxon>
        <taxon>Gammaproteobacteria</taxon>
        <taxon>Chromatiales</taxon>
        <taxon>Wenzhouxiangellaceae</taxon>
        <taxon>Elongatibacter</taxon>
    </lineage>
</organism>
<dbReference type="InterPro" id="IPR012338">
    <property type="entry name" value="Beta-lactam/transpept-like"/>
</dbReference>
<feature type="chain" id="PRO_5043454793" evidence="2">
    <location>
        <begin position="23"/>
        <end position="642"/>
    </location>
</feature>
<keyword evidence="1" id="KW-0812">Transmembrane</keyword>
<dbReference type="EMBL" id="JAZHOG010000001">
    <property type="protein sequence ID" value="MEJ8566465.1"/>
    <property type="molecule type" value="Genomic_DNA"/>
</dbReference>
<dbReference type="SUPFAM" id="SSF56601">
    <property type="entry name" value="beta-lactamase/transpeptidase-like"/>
    <property type="match status" value="1"/>
</dbReference>
<keyword evidence="4" id="KW-0378">Hydrolase</keyword>
<feature type="domain" description="Beta-lactamase-related" evidence="3">
    <location>
        <begin position="42"/>
        <end position="359"/>
    </location>
</feature>
<evidence type="ECO:0000313" key="5">
    <source>
        <dbReference type="Proteomes" id="UP001359886"/>
    </source>
</evidence>
<keyword evidence="1" id="KW-0472">Membrane</keyword>
<dbReference type="PANTHER" id="PTHR46825">
    <property type="entry name" value="D-ALANYL-D-ALANINE-CARBOXYPEPTIDASE/ENDOPEPTIDASE AMPH"/>
    <property type="match status" value="1"/>
</dbReference>
<proteinExistence type="predicted"/>
<dbReference type="AlphaFoldDB" id="A0AAW9RDH9"/>
<sequence>MRRRFGCLGAVLLLLAPVVASAATRTDASADLERPGELRAFVDALVPPLMENNNSPSGAVAIMKDGELVLARGYGWQNIERRIPVDPYRTLFRPGSVSKLFTWVAVMQQVEQGRLDLDTDVNTWLEHFRIADTFERPVTLRDLMTHTPGFDDGGMGYLIIDDAERALPLAEAMARYQPARVNPPGTFTAYSNYGTALAGLIVSNVTGTPYIEYVREHILVPLGMRDSTFEEPLPAALKNQMAASYAAAGGGYVEQPFEIIISFAPAGAMSASVTDLARFGQAILNGGELDGRRILRPESVEAMLTRQFAQDDRLNGMGLGFYENERNGIRLLGHDGDTAWFHSELILDPAHSLVVFVSFGGGGGGVVRSTFKNAFYDRFFPNDEMPPVPPPDFASRAGKYVGEYWFWRSNFSTIEKAFSMADAFHVEATADDTLRLVIGADSKQYVEVETNLFRELDGDYTLGGGFRPRLLAFQQDSAGTITGFTMDEWPFMSLRKKPWYERLLFMQPLLWFCGGVFVATLLLRLMRRRAIGLLPRTDRRAIDAAVWAAASHLTVGVAAAWVLHFVAGQLRNEVPFSFKFALVLPLIATVLTAYLVYHAIGVWSGPRLGGRTVRLAHALVSFCALFMCWFYAYWNILGFQLP</sequence>
<evidence type="ECO:0000256" key="1">
    <source>
        <dbReference type="SAM" id="Phobius"/>
    </source>
</evidence>
<dbReference type="PANTHER" id="PTHR46825:SF9">
    <property type="entry name" value="BETA-LACTAMASE-RELATED DOMAIN-CONTAINING PROTEIN"/>
    <property type="match status" value="1"/>
</dbReference>
<evidence type="ECO:0000256" key="2">
    <source>
        <dbReference type="SAM" id="SignalP"/>
    </source>
</evidence>
<protein>
    <submittedName>
        <fullName evidence="4">Serine hydrolase domain-containing protein</fullName>
        <ecNumber evidence="4">3.1.1.103</ecNumber>
    </submittedName>
</protein>
<evidence type="ECO:0000259" key="3">
    <source>
        <dbReference type="Pfam" id="PF00144"/>
    </source>
</evidence>
<gene>
    <name evidence="4" type="ORF">V3330_02400</name>
</gene>
<dbReference type="Proteomes" id="UP001359886">
    <property type="component" value="Unassembled WGS sequence"/>
</dbReference>
<dbReference type="InterPro" id="IPR001466">
    <property type="entry name" value="Beta-lactam-related"/>
</dbReference>
<dbReference type="Pfam" id="PF00144">
    <property type="entry name" value="Beta-lactamase"/>
    <property type="match status" value="1"/>
</dbReference>
<feature type="signal peptide" evidence="2">
    <location>
        <begin position="1"/>
        <end position="22"/>
    </location>
</feature>
<dbReference type="GO" id="GO:0016787">
    <property type="term" value="F:hydrolase activity"/>
    <property type="evidence" value="ECO:0007669"/>
    <property type="project" value="UniProtKB-KW"/>
</dbReference>
<comment type="caution">
    <text evidence="4">The sequence shown here is derived from an EMBL/GenBank/DDBJ whole genome shotgun (WGS) entry which is preliminary data.</text>
</comment>
<name>A0AAW9RDH9_9GAMM</name>
<dbReference type="EC" id="3.1.1.103" evidence="4"/>
<keyword evidence="5" id="KW-1185">Reference proteome</keyword>
<keyword evidence="1" id="KW-1133">Transmembrane helix</keyword>
<reference evidence="4 5" key="1">
    <citation type="submission" date="2024-02" db="EMBL/GenBank/DDBJ databases">
        <title>A novel Wenzhouxiangellaceae bacterium, isolated from coastal sediments.</title>
        <authorList>
            <person name="Du Z.-J."/>
            <person name="Ye Y.-Q."/>
            <person name="Zhang X.-Y."/>
        </authorList>
    </citation>
    <scope>NUCLEOTIDE SEQUENCE [LARGE SCALE GENOMIC DNA]</scope>
    <source>
        <strain evidence="4 5">CH-27</strain>
    </source>
</reference>
<feature type="transmembrane region" description="Helical" evidence="1">
    <location>
        <begin position="503"/>
        <end position="523"/>
    </location>
</feature>
<keyword evidence="2" id="KW-0732">Signal</keyword>
<evidence type="ECO:0000313" key="4">
    <source>
        <dbReference type="EMBL" id="MEJ8566465.1"/>
    </source>
</evidence>
<feature type="transmembrane region" description="Helical" evidence="1">
    <location>
        <begin position="544"/>
        <end position="566"/>
    </location>
</feature>